<organism evidence="1 2">
    <name type="scientific">Sphagnurus paluster</name>
    <dbReference type="NCBI Taxonomy" id="117069"/>
    <lineage>
        <taxon>Eukaryota</taxon>
        <taxon>Fungi</taxon>
        <taxon>Dikarya</taxon>
        <taxon>Basidiomycota</taxon>
        <taxon>Agaricomycotina</taxon>
        <taxon>Agaricomycetes</taxon>
        <taxon>Agaricomycetidae</taxon>
        <taxon>Agaricales</taxon>
        <taxon>Tricholomatineae</taxon>
        <taxon>Lyophyllaceae</taxon>
        <taxon>Sphagnurus</taxon>
    </lineage>
</organism>
<evidence type="ECO:0000313" key="2">
    <source>
        <dbReference type="Proteomes" id="UP000717328"/>
    </source>
</evidence>
<dbReference type="OrthoDB" id="3050907at2759"/>
<name>A0A9P7K605_9AGAR</name>
<sequence length="227" mass="25715">MRYSATSIEAPGEIFHSAVEPIRYPVSNFGGLFWDPPSSYFANNAARMVPMPLYTQTPPRLTPTTPIAPKHRASLLPYPDLFDFSMYHSRVSKGSTVDLSFEGLLPDFTSAFDKPHHAKIPGDTVQSRYYERNPEPELFSRVNSRTSFSSCEFEIQDHDLPMHPKSLSLSLSTEDLAKTWGRPTYSSDILDHRSFLSSDDISIRLRIACGDLSQCVWTEEEFLQIIS</sequence>
<reference evidence="1" key="1">
    <citation type="submission" date="2021-02" db="EMBL/GenBank/DDBJ databases">
        <authorList>
            <person name="Nieuwenhuis M."/>
            <person name="Van De Peppel L.J.J."/>
        </authorList>
    </citation>
    <scope>NUCLEOTIDE SEQUENCE</scope>
    <source>
        <strain evidence="1">D49</strain>
    </source>
</reference>
<keyword evidence="2" id="KW-1185">Reference proteome</keyword>
<dbReference type="Proteomes" id="UP000717328">
    <property type="component" value="Unassembled WGS sequence"/>
</dbReference>
<dbReference type="AlphaFoldDB" id="A0A9P7K605"/>
<gene>
    <name evidence="1" type="ORF">H0H81_000726</name>
</gene>
<evidence type="ECO:0000313" key="1">
    <source>
        <dbReference type="EMBL" id="KAG5638308.1"/>
    </source>
</evidence>
<reference evidence="1" key="2">
    <citation type="submission" date="2021-10" db="EMBL/GenBank/DDBJ databases">
        <title>Phylogenomics reveals ancestral predisposition of the termite-cultivated fungus Termitomyces towards a domesticated lifestyle.</title>
        <authorList>
            <person name="Auxier B."/>
            <person name="Grum-Grzhimaylo A."/>
            <person name="Cardenas M.E."/>
            <person name="Lodge J.D."/>
            <person name="Laessoe T."/>
            <person name="Pedersen O."/>
            <person name="Smith M.E."/>
            <person name="Kuyper T.W."/>
            <person name="Franco-Molano E.A."/>
            <person name="Baroni T.J."/>
            <person name="Aanen D.K."/>
        </authorList>
    </citation>
    <scope>NUCLEOTIDE SEQUENCE</scope>
    <source>
        <strain evidence="1">D49</strain>
    </source>
</reference>
<accession>A0A9P7K605</accession>
<protein>
    <submittedName>
        <fullName evidence="1">Uncharacterized protein</fullName>
    </submittedName>
</protein>
<proteinExistence type="predicted"/>
<comment type="caution">
    <text evidence="1">The sequence shown here is derived from an EMBL/GenBank/DDBJ whole genome shotgun (WGS) entry which is preliminary data.</text>
</comment>
<dbReference type="EMBL" id="JABCKI010005769">
    <property type="protein sequence ID" value="KAG5638308.1"/>
    <property type="molecule type" value="Genomic_DNA"/>
</dbReference>